<proteinExistence type="predicted"/>
<protein>
    <recommendedName>
        <fullName evidence="1">S100/CaBP-9k-type calcium binding subdomain domain-containing protein</fullName>
    </recommendedName>
</protein>
<gene>
    <name evidence="2" type="ORF">JRQ81_009287</name>
</gene>
<organism evidence="2 3">
    <name type="scientific">Phrynocephalus forsythii</name>
    <dbReference type="NCBI Taxonomy" id="171643"/>
    <lineage>
        <taxon>Eukaryota</taxon>
        <taxon>Metazoa</taxon>
        <taxon>Chordata</taxon>
        <taxon>Craniata</taxon>
        <taxon>Vertebrata</taxon>
        <taxon>Euteleostomi</taxon>
        <taxon>Lepidosauria</taxon>
        <taxon>Squamata</taxon>
        <taxon>Bifurcata</taxon>
        <taxon>Unidentata</taxon>
        <taxon>Episquamata</taxon>
        <taxon>Toxicofera</taxon>
        <taxon>Iguania</taxon>
        <taxon>Acrodonta</taxon>
        <taxon>Agamidae</taxon>
        <taxon>Agaminae</taxon>
        <taxon>Phrynocephalus</taxon>
    </lineage>
</organism>
<dbReference type="AlphaFoldDB" id="A0A9Q0X9J2"/>
<feature type="domain" description="S100/CaBP-9k-type calcium binding subdomain" evidence="1">
    <location>
        <begin position="4"/>
        <end position="46"/>
    </location>
</feature>
<evidence type="ECO:0000259" key="1">
    <source>
        <dbReference type="SMART" id="SM01394"/>
    </source>
</evidence>
<dbReference type="InterPro" id="IPR011992">
    <property type="entry name" value="EF-hand-dom_pair"/>
</dbReference>
<dbReference type="Pfam" id="PF01023">
    <property type="entry name" value="S_100"/>
    <property type="match status" value="1"/>
</dbReference>
<keyword evidence="3" id="KW-1185">Reference proteome</keyword>
<dbReference type="Gene3D" id="1.10.238.10">
    <property type="entry name" value="EF-hand"/>
    <property type="match status" value="1"/>
</dbReference>
<dbReference type="SUPFAM" id="SSF47473">
    <property type="entry name" value="EF-hand"/>
    <property type="match status" value="1"/>
</dbReference>
<comment type="caution">
    <text evidence="2">The sequence shown here is derived from an EMBL/GenBank/DDBJ whole genome shotgun (WGS) entry which is preliminary data.</text>
</comment>
<evidence type="ECO:0000313" key="2">
    <source>
        <dbReference type="EMBL" id="KAJ7307283.1"/>
    </source>
</evidence>
<sequence>MTQLEECILTQINIFHQYSVRHGHFDTLSAKELAQLIQKQLPNFLKLTANSLRRNRLADMVHHKRSLPAPVESPSP</sequence>
<dbReference type="SMART" id="SM01394">
    <property type="entry name" value="S_100"/>
    <property type="match status" value="1"/>
</dbReference>
<accession>A0A9Q0X9J2</accession>
<evidence type="ECO:0000313" key="3">
    <source>
        <dbReference type="Proteomes" id="UP001142489"/>
    </source>
</evidence>
<dbReference type="InterPro" id="IPR013787">
    <property type="entry name" value="S100_Ca-bd_sub"/>
</dbReference>
<reference evidence="2" key="1">
    <citation type="journal article" date="2023" name="DNA Res.">
        <title>Chromosome-level genome assembly of Phrynocephalus forsythii using third-generation DNA sequencing and Hi-C analysis.</title>
        <authorList>
            <person name="Qi Y."/>
            <person name="Zhao W."/>
            <person name="Zhao Y."/>
            <person name="Niu C."/>
            <person name="Cao S."/>
            <person name="Zhang Y."/>
        </authorList>
    </citation>
    <scope>NUCLEOTIDE SEQUENCE</scope>
    <source>
        <tissue evidence="2">Muscle</tissue>
    </source>
</reference>
<name>A0A9Q0X9J2_9SAUR</name>
<dbReference type="OrthoDB" id="26525at2759"/>
<dbReference type="EMBL" id="JAPFRF010000019">
    <property type="protein sequence ID" value="KAJ7307283.1"/>
    <property type="molecule type" value="Genomic_DNA"/>
</dbReference>
<dbReference type="Proteomes" id="UP001142489">
    <property type="component" value="Unassembled WGS sequence"/>
</dbReference>